<dbReference type="Gene3D" id="3.60.110.10">
    <property type="entry name" value="Carbon-nitrogen hydrolase"/>
    <property type="match status" value="1"/>
</dbReference>
<feature type="domain" description="CN hydrolase" evidence="2">
    <location>
        <begin position="173"/>
        <end position="387"/>
    </location>
</feature>
<sequence length="387" mass="41962">MSRDCLRPALPIFASIAIGVVGWSGHVLLLPVALGFPILWSLAQTRLGAALVSAAYFLAASRGLPQGVATFYAADVWPGLLLWLCASLSFVAVHTVLWTKNTRVRPSRYLLAAVIMAIPPFGITGWAHPVTAAGVLFPGWGWWGLGLMTAGLAGLVTRIWPAVAIAFAGLWLWSAAIWTDPKLPEGWRGVDLELGASLGREAGLQRQRDIIATVRNATSDGARYVVLPESALGYWTSTVERFWTGAFSDDDATVITGAAMVDPRGYDNVLVAIDRKGSRILYRERMPVPGSMWQPWRFLFGESGGARSDFFANPVVPIGAGRAAPLICYEQLIIWPVLQSMLRDPDFIIAVGNGWWTDGTSIVAIQRTTATAWAKLFAKPLVIAFNT</sequence>
<dbReference type="PIRSF" id="PIRSF017932">
    <property type="entry name" value="Conjugal_transfer_TraB_rhizob"/>
    <property type="match status" value="1"/>
</dbReference>
<dbReference type="InterPro" id="IPR016707">
    <property type="entry name" value="Conjugal_tfr_TraB_rhizob"/>
</dbReference>
<evidence type="ECO:0000313" key="4">
    <source>
        <dbReference type="Proteomes" id="UP000092691"/>
    </source>
</evidence>
<gene>
    <name evidence="3" type="ORF">BA011_34535</name>
</gene>
<dbReference type="Pfam" id="PF00795">
    <property type="entry name" value="CN_hydrolase"/>
    <property type="match status" value="1"/>
</dbReference>
<proteinExistence type="predicted"/>
<feature type="transmembrane region" description="Helical" evidence="1">
    <location>
        <begin position="12"/>
        <end position="40"/>
    </location>
</feature>
<feature type="transmembrane region" description="Helical" evidence="1">
    <location>
        <begin position="140"/>
        <end position="173"/>
    </location>
</feature>
<dbReference type="InterPro" id="IPR036526">
    <property type="entry name" value="C-N_Hydrolase_sf"/>
</dbReference>
<feature type="transmembrane region" description="Helical" evidence="1">
    <location>
        <begin position="109"/>
        <end position="128"/>
    </location>
</feature>
<evidence type="ECO:0000313" key="3">
    <source>
        <dbReference type="EMBL" id="ANP91007.1"/>
    </source>
</evidence>
<geneLocation type="plasmid" evidence="3 4">
    <name>unnamed3</name>
</geneLocation>
<keyword evidence="1" id="KW-1133">Transmembrane helix</keyword>
<evidence type="ECO:0000256" key="1">
    <source>
        <dbReference type="SAM" id="Phobius"/>
    </source>
</evidence>
<dbReference type="NCBIfam" id="NF010400">
    <property type="entry name" value="PRK13825.1-4"/>
    <property type="match status" value="1"/>
</dbReference>
<protein>
    <submittedName>
        <fullName evidence="3">Conjugal transfer protein TraB</fullName>
    </submittedName>
</protein>
<dbReference type="PROSITE" id="PS50263">
    <property type="entry name" value="CN_HYDROLASE"/>
    <property type="match status" value="1"/>
</dbReference>
<dbReference type="InterPro" id="IPR003010">
    <property type="entry name" value="C-N_Hydrolase"/>
</dbReference>
<dbReference type="RefSeq" id="WP_065284308.1">
    <property type="nucleotide sequence ID" value="NZ_CP016290.1"/>
</dbReference>
<reference evidence="3 4" key="1">
    <citation type="submission" date="2016-06" db="EMBL/GenBank/DDBJ databases">
        <title>Microsymbionts genomes from the relict species Vavilovia formosa.</title>
        <authorList>
            <person name="Chirak E."/>
            <person name="Kimeklis A."/>
            <person name="Andronov E."/>
        </authorList>
    </citation>
    <scope>NUCLEOTIDE SEQUENCE [LARGE SCALE GENOMIC DNA]</scope>
    <source>
        <strain evidence="3 4">Vaf10</strain>
        <plasmid evidence="4">Plasmid unnamed3</plasmid>
    </source>
</reference>
<dbReference type="EMBL" id="CP016290">
    <property type="protein sequence ID" value="ANP91007.1"/>
    <property type="molecule type" value="Genomic_DNA"/>
</dbReference>
<keyword evidence="1" id="KW-0472">Membrane</keyword>
<name>A0A1B1CML0_RHILE</name>
<dbReference type="Proteomes" id="UP000092691">
    <property type="component" value="Plasmid unnamed3"/>
</dbReference>
<feature type="transmembrane region" description="Helical" evidence="1">
    <location>
        <begin position="76"/>
        <end position="97"/>
    </location>
</feature>
<dbReference type="NCBIfam" id="NF010398">
    <property type="entry name" value="PRK13825.1-2"/>
    <property type="match status" value="1"/>
</dbReference>
<accession>A0A1B1CML0</accession>
<dbReference type="GO" id="GO:0016020">
    <property type="term" value="C:membrane"/>
    <property type="evidence" value="ECO:0007669"/>
    <property type="project" value="InterPro"/>
</dbReference>
<dbReference type="AlphaFoldDB" id="A0A1B1CML0"/>
<evidence type="ECO:0000259" key="2">
    <source>
        <dbReference type="PROSITE" id="PS50263"/>
    </source>
</evidence>
<dbReference type="SUPFAM" id="SSF56317">
    <property type="entry name" value="Carbon-nitrogen hydrolase"/>
    <property type="match status" value="1"/>
</dbReference>
<dbReference type="OrthoDB" id="8206526at2"/>
<organism evidence="3 4">
    <name type="scientific">Rhizobium leguminosarum</name>
    <dbReference type="NCBI Taxonomy" id="384"/>
    <lineage>
        <taxon>Bacteria</taxon>
        <taxon>Pseudomonadati</taxon>
        <taxon>Pseudomonadota</taxon>
        <taxon>Alphaproteobacteria</taxon>
        <taxon>Hyphomicrobiales</taxon>
        <taxon>Rhizobiaceae</taxon>
        <taxon>Rhizobium/Agrobacterium group</taxon>
        <taxon>Rhizobium</taxon>
    </lineage>
</organism>
<keyword evidence="3" id="KW-0614">Plasmid</keyword>
<keyword evidence="1" id="KW-0812">Transmembrane</keyword>